<feature type="domain" description="Helicase C-terminal" evidence="7">
    <location>
        <begin position="377"/>
        <end position="545"/>
    </location>
</feature>
<evidence type="ECO:0000256" key="2">
    <source>
        <dbReference type="ARBA" id="ARBA00022801"/>
    </source>
</evidence>
<comment type="caution">
    <text evidence="8">The sequence shown here is derived from an EMBL/GenBank/DDBJ whole genome shotgun (WGS) entry which is preliminary data.</text>
</comment>
<sequence length="1042" mass="117612">MVTVRNPGTRLTDMTEDAAQMIENGAQIVKKMGLEARERAFLTDYLRSSECPLKPGSEEATGFWPFHALYVRRLAAAGVERGRSPPPPKPSRKVTEPFPLPAYDLRLANPLFVERRVRDRRDARELERQERERREPEARRGREVLAAYLHFLQKQKFAKLKKLREAQRNLPIYQHREEILAAVRDNPVVIVAGDTGCGKSTQLPQYLLQAGYNSIACTQPRRIACIALCQRVSHETLQQYGDQIGYQIRFEKRRTARTRVVFLTEGLLLRQVSADPLLSQYDVIVLDEVHERHLQGDFLLGVMKCLVRQRPELRLVLMSATINIQLFRDYFHGKAPVIQIPGRLFPIQLNYRPISVVEAVASSGRLNPAPFVRVLSLIDDRYPAEERGDLLMFLSGVAEITAVADACEEYARQAGRWIVLPLHSQLSVQDQDKVFAVAPDGVRKCIVSTNIAETSVTIDGVRFVVDSGKVKEMSYDSVTRMQRLKEFWVSQASAEQRKGRAGRTGPGVCYRLYSEDEFDMLAPYATPEIQRVPLESLVLQMVALGLPDARRFPFLDRPAEDSLEDAIRSLVQQGALTADEQLTPLGQMLSQLPVDVTVGKMLVLGSVLHQMGPVLSAAAALSVQTPLTNRAFRDPDCLANLKPLFSSHGDSITLLEAFVSWLQIKVTGKVRSRAWCGERGLEEQRFYELVKLRRQFMTIMEESRLLPKPARLVSAADRVRRHGELSQLRAARRELQESQPRRRRLARGPHGVGDSTEQQRDGDVADIEFQMRTNARDLQPGSDQVFHSASKPFVVLHPNSVLSFSPETLEIADSDVRVTAGPRPPRHSVTSDKHQLLAFVLVCDRWVEFLVSEPAAAQQLLARAVTLRRWWSRLLQTRLDNLGSEEQHEPEEESTLRGRLVAALIDFFHTDVFYSHKRLVPADLDGLYCREPEAETDGRLPPFIRYDCLISDSALSMEEETCPYCDNSLSTLPVERIVHWIRCIFEHKKTKDESAAAAAEGAATEPRGPVCEECSASLEGMTGIQILRHRRTHRPIQPAGEG</sequence>
<dbReference type="SMART" id="SM00847">
    <property type="entry name" value="HA2"/>
    <property type="match status" value="1"/>
</dbReference>
<dbReference type="Proteomes" id="UP000440578">
    <property type="component" value="Unassembled WGS sequence"/>
</dbReference>
<dbReference type="EMBL" id="VIIS01001048">
    <property type="protein sequence ID" value="KAF0302560.1"/>
    <property type="molecule type" value="Genomic_DNA"/>
</dbReference>
<evidence type="ECO:0000256" key="5">
    <source>
        <dbReference type="SAM" id="MobiDB-lite"/>
    </source>
</evidence>
<dbReference type="InterPro" id="IPR007502">
    <property type="entry name" value="Helicase-assoc_dom"/>
</dbReference>
<keyword evidence="2" id="KW-0378">Hydrolase</keyword>
<keyword evidence="4" id="KW-0067">ATP-binding</keyword>
<dbReference type="FunFam" id="3.40.50.300:FF:000540">
    <property type="entry name" value="probable ATP-dependent RNA helicase DHX34"/>
    <property type="match status" value="1"/>
</dbReference>
<gene>
    <name evidence="8" type="primary">Dhx34</name>
    <name evidence="8" type="ORF">FJT64_025329</name>
</gene>
<dbReference type="Pfam" id="PF00270">
    <property type="entry name" value="DEAD"/>
    <property type="match status" value="1"/>
</dbReference>
<evidence type="ECO:0000259" key="6">
    <source>
        <dbReference type="PROSITE" id="PS51192"/>
    </source>
</evidence>
<dbReference type="GO" id="GO:0004386">
    <property type="term" value="F:helicase activity"/>
    <property type="evidence" value="ECO:0007669"/>
    <property type="project" value="UniProtKB-KW"/>
</dbReference>
<dbReference type="SMART" id="SM00490">
    <property type="entry name" value="HELICc"/>
    <property type="match status" value="1"/>
</dbReference>
<organism evidence="8 9">
    <name type="scientific">Amphibalanus amphitrite</name>
    <name type="common">Striped barnacle</name>
    <name type="synonym">Balanus amphitrite</name>
    <dbReference type="NCBI Taxonomy" id="1232801"/>
    <lineage>
        <taxon>Eukaryota</taxon>
        <taxon>Metazoa</taxon>
        <taxon>Ecdysozoa</taxon>
        <taxon>Arthropoda</taxon>
        <taxon>Crustacea</taxon>
        <taxon>Multicrustacea</taxon>
        <taxon>Cirripedia</taxon>
        <taxon>Thoracica</taxon>
        <taxon>Thoracicalcarea</taxon>
        <taxon>Balanomorpha</taxon>
        <taxon>Balanoidea</taxon>
        <taxon>Balanidae</taxon>
        <taxon>Amphibalaninae</taxon>
        <taxon>Amphibalanus</taxon>
    </lineage>
</organism>
<dbReference type="Gene3D" id="1.20.120.1080">
    <property type="match status" value="1"/>
</dbReference>
<dbReference type="AlphaFoldDB" id="A0A6A4WFY9"/>
<dbReference type="Pfam" id="PF00271">
    <property type="entry name" value="Helicase_C"/>
    <property type="match status" value="1"/>
</dbReference>
<dbReference type="FunFam" id="3.40.50.300:FF:000725">
    <property type="entry name" value="probable ATP-dependent RNA helicase DHX34"/>
    <property type="match status" value="1"/>
</dbReference>
<dbReference type="InterPro" id="IPR048333">
    <property type="entry name" value="HA2_WH"/>
</dbReference>
<evidence type="ECO:0000256" key="1">
    <source>
        <dbReference type="ARBA" id="ARBA00022741"/>
    </source>
</evidence>
<name>A0A6A4WFY9_AMPAM</name>
<evidence type="ECO:0000256" key="4">
    <source>
        <dbReference type="ARBA" id="ARBA00022840"/>
    </source>
</evidence>
<dbReference type="Gene3D" id="3.40.50.300">
    <property type="entry name" value="P-loop containing nucleotide triphosphate hydrolases"/>
    <property type="match status" value="2"/>
</dbReference>
<dbReference type="InterPro" id="IPR027417">
    <property type="entry name" value="P-loop_NTPase"/>
</dbReference>
<dbReference type="PANTHER" id="PTHR18934:SF221">
    <property type="entry name" value="ATP-DEPENDENT RNA HELICASE DHX34-RELATED"/>
    <property type="match status" value="1"/>
</dbReference>
<dbReference type="CDD" id="cd17979">
    <property type="entry name" value="DEXHc_DHX34"/>
    <property type="match status" value="1"/>
</dbReference>
<dbReference type="PANTHER" id="PTHR18934">
    <property type="entry name" value="ATP-DEPENDENT RNA HELICASE"/>
    <property type="match status" value="1"/>
</dbReference>
<dbReference type="Pfam" id="PF04408">
    <property type="entry name" value="WHD_HA2"/>
    <property type="match status" value="1"/>
</dbReference>
<dbReference type="InterPro" id="IPR014001">
    <property type="entry name" value="Helicase_ATP-bd"/>
</dbReference>
<feature type="domain" description="Helicase ATP-binding" evidence="6">
    <location>
        <begin position="180"/>
        <end position="340"/>
    </location>
</feature>
<dbReference type="GO" id="GO:0016787">
    <property type="term" value="F:hydrolase activity"/>
    <property type="evidence" value="ECO:0007669"/>
    <property type="project" value="UniProtKB-KW"/>
</dbReference>
<protein>
    <submittedName>
        <fullName evidence="8">Putative ATP-dependent RNA helicase DHX34</fullName>
    </submittedName>
</protein>
<dbReference type="GO" id="GO:0003723">
    <property type="term" value="F:RNA binding"/>
    <property type="evidence" value="ECO:0007669"/>
    <property type="project" value="TreeGrafter"/>
</dbReference>
<keyword evidence="3 8" id="KW-0347">Helicase</keyword>
<evidence type="ECO:0000313" key="9">
    <source>
        <dbReference type="Proteomes" id="UP000440578"/>
    </source>
</evidence>
<accession>A0A6A4WFY9</accession>
<dbReference type="PROSITE" id="PS51194">
    <property type="entry name" value="HELICASE_CTER"/>
    <property type="match status" value="1"/>
</dbReference>
<dbReference type="SUPFAM" id="SSF52540">
    <property type="entry name" value="P-loop containing nucleoside triphosphate hydrolases"/>
    <property type="match status" value="1"/>
</dbReference>
<evidence type="ECO:0000313" key="8">
    <source>
        <dbReference type="EMBL" id="KAF0302560.1"/>
    </source>
</evidence>
<keyword evidence="1" id="KW-0547">Nucleotide-binding</keyword>
<dbReference type="SMART" id="SM00487">
    <property type="entry name" value="DEXDc"/>
    <property type="match status" value="1"/>
</dbReference>
<reference evidence="8 9" key="1">
    <citation type="submission" date="2019-07" db="EMBL/GenBank/DDBJ databases">
        <title>Draft genome assembly of a fouling barnacle, Amphibalanus amphitrite (Darwin, 1854): The first reference genome for Thecostraca.</title>
        <authorList>
            <person name="Kim W."/>
        </authorList>
    </citation>
    <scope>NUCLEOTIDE SEQUENCE [LARGE SCALE GENOMIC DNA]</scope>
    <source>
        <strain evidence="8">SNU_AA5</strain>
        <tissue evidence="8">Soma without cirri and trophi</tissue>
    </source>
</reference>
<dbReference type="CDD" id="cd18791">
    <property type="entry name" value="SF2_C_RHA"/>
    <property type="match status" value="1"/>
</dbReference>
<feature type="region of interest" description="Disordered" evidence="5">
    <location>
        <begin position="733"/>
        <end position="763"/>
    </location>
</feature>
<evidence type="ECO:0000256" key="3">
    <source>
        <dbReference type="ARBA" id="ARBA00022806"/>
    </source>
</evidence>
<dbReference type="PROSITE" id="PS51192">
    <property type="entry name" value="HELICASE_ATP_BIND_1"/>
    <property type="match status" value="1"/>
</dbReference>
<proteinExistence type="predicted"/>
<evidence type="ECO:0000259" key="7">
    <source>
        <dbReference type="PROSITE" id="PS51194"/>
    </source>
</evidence>
<keyword evidence="9" id="KW-1185">Reference proteome</keyword>
<dbReference type="GO" id="GO:0005524">
    <property type="term" value="F:ATP binding"/>
    <property type="evidence" value="ECO:0007669"/>
    <property type="project" value="UniProtKB-KW"/>
</dbReference>
<dbReference type="InterPro" id="IPR001650">
    <property type="entry name" value="Helicase_C-like"/>
</dbReference>
<dbReference type="OrthoDB" id="3363059at2759"/>
<dbReference type="InterPro" id="IPR011545">
    <property type="entry name" value="DEAD/DEAH_box_helicase_dom"/>
</dbReference>